<feature type="disulfide bond" evidence="1">
    <location>
        <begin position="52"/>
        <end position="70"/>
    </location>
</feature>
<dbReference type="PROSITE" id="PS00652">
    <property type="entry name" value="TNFR_NGFR_1"/>
    <property type="match status" value="1"/>
</dbReference>
<proteinExistence type="predicted"/>
<evidence type="ECO:0000256" key="1">
    <source>
        <dbReference type="PROSITE-ProRule" id="PRU00206"/>
    </source>
</evidence>
<dbReference type="SMART" id="SM00208">
    <property type="entry name" value="TNFR"/>
    <property type="match status" value="1"/>
</dbReference>
<evidence type="ECO:0000259" key="5">
    <source>
        <dbReference type="PROSITE" id="PS50050"/>
    </source>
</evidence>
<keyword evidence="4" id="KW-0472">Membrane</keyword>
<dbReference type="Gene3D" id="2.10.50.10">
    <property type="entry name" value="Tumor Necrosis Factor Receptor, subunit A, domain 2"/>
    <property type="match status" value="1"/>
</dbReference>
<organism evidence="6 7">
    <name type="scientific">Ceutorhynchus assimilis</name>
    <name type="common">cabbage seed weevil</name>
    <dbReference type="NCBI Taxonomy" id="467358"/>
    <lineage>
        <taxon>Eukaryota</taxon>
        <taxon>Metazoa</taxon>
        <taxon>Ecdysozoa</taxon>
        <taxon>Arthropoda</taxon>
        <taxon>Hexapoda</taxon>
        <taxon>Insecta</taxon>
        <taxon>Pterygota</taxon>
        <taxon>Neoptera</taxon>
        <taxon>Endopterygota</taxon>
        <taxon>Coleoptera</taxon>
        <taxon>Polyphaga</taxon>
        <taxon>Cucujiformia</taxon>
        <taxon>Curculionidae</taxon>
        <taxon>Ceutorhynchinae</taxon>
        <taxon>Ceutorhynchus</taxon>
    </lineage>
</organism>
<feature type="repeat" description="TNFR-Cys" evidence="1">
    <location>
        <begin position="32"/>
        <end position="70"/>
    </location>
</feature>
<gene>
    <name evidence="6" type="ORF">CEUTPL_LOCUS2668</name>
</gene>
<keyword evidence="4" id="KW-0812">Transmembrane</keyword>
<feature type="coiled-coil region" evidence="2">
    <location>
        <begin position="172"/>
        <end position="199"/>
    </location>
</feature>
<keyword evidence="4" id="KW-1133">Transmembrane helix</keyword>
<sequence length="271" mass="30529">MADFRPLRVMVNAYIPCTLILLSVTTVVLASFCPENQYLNAAEQRCINCTECSDGTVVLHPCELHRNTYCGPISELSGLLVRSGNPHRHHHERHRHEKHRSRQGEDEIVWRYGDDVKSDAPSPSALEVASSEAPFSGAETLFWDWQAVALTSAVFACILFFLVITLYSLHQAKQWRRLKENFEADVEELSARLSLMAATSTEKCEFLDGDGTGFVCSTPTTPTHTTVGDPNYLNSRCVYLEHLLSVRKEDEKNSKSKPKGNVYIEENKPKK</sequence>
<evidence type="ECO:0000256" key="4">
    <source>
        <dbReference type="SAM" id="Phobius"/>
    </source>
</evidence>
<keyword evidence="1" id="KW-1015">Disulfide bond</keyword>
<reference evidence="6" key="1">
    <citation type="submission" date="2022-01" db="EMBL/GenBank/DDBJ databases">
        <authorList>
            <person name="King R."/>
        </authorList>
    </citation>
    <scope>NUCLEOTIDE SEQUENCE</scope>
</reference>
<protein>
    <recommendedName>
        <fullName evidence="5">TNFR-Cys domain-containing protein</fullName>
    </recommendedName>
</protein>
<feature type="region of interest" description="Disordered" evidence="3">
    <location>
        <begin position="248"/>
        <end position="271"/>
    </location>
</feature>
<evidence type="ECO:0000313" key="7">
    <source>
        <dbReference type="Proteomes" id="UP001152799"/>
    </source>
</evidence>
<dbReference type="Pfam" id="PF00020">
    <property type="entry name" value="TNFR_c6"/>
    <property type="match status" value="1"/>
</dbReference>
<evidence type="ECO:0000256" key="3">
    <source>
        <dbReference type="SAM" id="MobiDB-lite"/>
    </source>
</evidence>
<evidence type="ECO:0000256" key="2">
    <source>
        <dbReference type="SAM" id="Coils"/>
    </source>
</evidence>
<dbReference type="PROSITE" id="PS50050">
    <property type="entry name" value="TNFR_NGFR_2"/>
    <property type="match status" value="1"/>
</dbReference>
<feature type="domain" description="TNFR-Cys" evidence="5">
    <location>
        <begin position="32"/>
        <end position="70"/>
    </location>
</feature>
<keyword evidence="2" id="KW-0175">Coiled coil</keyword>
<dbReference type="OrthoDB" id="6126731at2759"/>
<evidence type="ECO:0000313" key="6">
    <source>
        <dbReference type="EMBL" id="CAG9761978.1"/>
    </source>
</evidence>
<comment type="caution">
    <text evidence="1">Lacks conserved residue(s) required for the propagation of feature annotation.</text>
</comment>
<dbReference type="InterPro" id="IPR001368">
    <property type="entry name" value="TNFR/NGFR_Cys_rich_reg"/>
</dbReference>
<dbReference type="EMBL" id="OU892287">
    <property type="protein sequence ID" value="CAG9761978.1"/>
    <property type="molecule type" value="Genomic_DNA"/>
</dbReference>
<feature type="transmembrane region" description="Helical" evidence="4">
    <location>
        <begin position="145"/>
        <end position="169"/>
    </location>
</feature>
<accession>A0A9N9MD82</accession>
<keyword evidence="7" id="KW-1185">Reference proteome</keyword>
<feature type="transmembrane region" description="Helical" evidence="4">
    <location>
        <begin position="12"/>
        <end position="32"/>
    </location>
</feature>
<name>A0A9N9MD82_9CUCU</name>
<feature type="disulfide bond" evidence="1">
    <location>
        <begin position="49"/>
        <end position="62"/>
    </location>
</feature>
<dbReference type="AlphaFoldDB" id="A0A9N9MD82"/>
<dbReference type="Proteomes" id="UP001152799">
    <property type="component" value="Chromosome 11"/>
</dbReference>